<name>A0A6I6AGS5_9PLAN</name>
<feature type="transmembrane region" description="Helical" evidence="2">
    <location>
        <begin position="219"/>
        <end position="236"/>
    </location>
</feature>
<feature type="transmembrane region" description="Helical" evidence="2">
    <location>
        <begin position="419"/>
        <end position="439"/>
    </location>
</feature>
<feature type="transmembrane region" description="Helical" evidence="2">
    <location>
        <begin position="363"/>
        <end position="382"/>
    </location>
</feature>
<protein>
    <recommendedName>
        <fullName evidence="5">Glycosyltransferase RgtA/B/C/D-like domain-containing protein</fullName>
    </recommendedName>
</protein>
<evidence type="ECO:0000256" key="1">
    <source>
        <dbReference type="SAM" id="MobiDB-lite"/>
    </source>
</evidence>
<evidence type="ECO:0000256" key="2">
    <source>
        <dbReference type="SAM" id="Phobius"/>
    </source>
</evidence>
<dbReference type="KEGG" id="gim:F1728_17870"/>
<feature type="transmembrane region" description="Helical" evidence="2">
    <location>
        <begin position="144"/>
        <end position="162"/>
    </location>
</feature>
<proteinExistence type="predicted"/>
<feature type="transmembrane region" description="Helical" evidence="2">
    <location>
        <begin position="334"/>
        <end position="351"/>
    </location>
</feature>
<reference evidence="3 4" key="1">
    <citation type="submission" date="2019-09" db="EMBL/GenBank/DDBJ databases">
        <title>Gimesia benthica sp. nov., a novel bacterium isolated from deep-sea water of the Northwest Indian Ocean.</title>
        <authorList>
            <person name="Dai X."/>
        </authorList>
    </citation>
    <scope>NUCLEOTIDE SEQUENCE [LARGE SCALE GENOMIC DNA]</scope>
    <source>
        <strain evidence="3 4">E7</strain>
    </source>
</reference>
<dbReference type="Proteomes" id="UP000427281">
    <property type="component" value="Chromosome"/>
</dbReference>
<evidence type="ECO:0008006" key="5">
    <source>
        <dbReference type="Google" id="ProtNLM"/>
    </source>
</evidence>
<gene>
    <name evidence="3" type="ORF">F1728_17870</name>
</gene>
<evidence type="ECO:0000313" key="4">
    <source>
        <dbReference type="Proteomes" id="UP000427281"/>
    </source>
</evidence>
<keyword evidence="2" id="KW-0812">Transmembrane</keyword>
<dbReference type="RefSeq" id="WP_155365249.1">
    <property type="nucleotide sequence ID" value="NZ_CP043930.1"/>
</dbReference>
<feature type="transmembrane region" description="Helical" evidence="2">
    <location>
        <begin position="389"/>
        <end position="407"/>
    </location>
</feature>
<feature type="region of interest" description="Disordered" evidence="1">
    <location>
        <begin position="572"/>
        <end position="592"/>
    </location>
</feature>
<dbReference type="EMBL" id="CP043930">
    <property type="protein sequence ID" value="QGQ24445.1"/>
    <property type="molecule type" value="Genomic_DNA"/>
</dbReference>
<feature type="transmembrane region" description="Helical" evidence="2">
    <location>
        <begin position="21"/>
        <end position="40"/>
    </location>
</feature>
<keyword evidence="2" id="KW-1133">Transmembrane helix</keyword>
<keyword evidence="2" id="KW-0472">Membrane</keyword>
<organism evidence="3 4">
    <name type="scientific">Gimesia benthica</name>
    <dbReference type="NCBI Taxonomy" id="2608982"/>
    <lineage>
        <taxon>Bacteria</taxon>
        <taxon>Pseudomonadati</taxon>
        <taxon>Planctomycetota</taxon>
        <taxon>Planctomycetia</taxon>
        <taxon>Planctomycetales</taxon>
        <taxon>Planctomycetaceae</taxon>
        <taxon>Gimesia</taxon>
    </lineage>
</organism>
<evidence type="ECO:0000313" key="3">
    <source>
        <dbReference type="EMBL" id="QGQ24445.1"/>
    </source>
</evidence>
<feature type="transmembrane region" description="Helical" evidence="2">
    <location>
        <begin position="182"/>
        <end position="207"/>
    </location>
</feature>
<feature type="transmembrane region" description="Helical" evidence="2">
    <location>
        <begin position="90"/>
        <end position="113"/>
    </location>
</feature>
<dbReference type="AlphaFoldDB" id="A0A6I6AGS5"/>
<sequence length="592" mass="68692">MSSQVEQSKNPSLLNWYCQSPARCAFGVVICLFGLTLLLLTPTYDTNDDPVMALVASGYGTLEGPDEHLLYSNVLLGFILKQLYTVAPLVPWYGCYLLLTQFVAHWLLLYAILLLKRNRFTVFSYLFFYLGVGVYFLSHLQFTTTAFMIGLAGLSLILVSLFQDQRGGHLPWLKWEGAACLIYASLIRYASLQMLCLASLPLIVIAGWKLGRSVPLKPYLLPATLAICGVLGAQYYDRQYYQQDEAWRDFLPYHSVTASLINYTQIPYFEPTKPIFDEVGWSNTDYWMLREWVYLDQDTYSLERLQQFKEKTDALRLSKFPQVLNAWVHSARHAAVHPVFLICLYATIVFNRLNQKRSWQRSIIRWMLFWVVLIMVMLIVYLKLPSRVLTCLIALPLYFTLLLNQTGRTQADETQPRELSMLFKAGVVVLLLGCALLVWNQKMWSDQIVTKNAGFKQNLREMIQRWPERVFLSTWVFPIDCFLPYDDQSEIRELKFLFLNGLQQSPRFQNKLRAYEIESPMDELLDSDRLLLITREKQVPLLTSYLKQHYKGAMRLNLKYRGEGFLVLQLSREKKKPESQEQDPPQEPVPGS</sequence>
<feature type="transmembrane region" description="Helical" evidence="2">
    <location>
        <begin position="120"/>
        <end position="138"/>
    </location>
</feature>
<keyword evidence="4" id="KW-1185">Reference proteome</keyword>
<accession>A0A6I6AGS5</accession>